<feature type="domain" description="Chorismate-utilising enzyme C-terminal" evidence="1">
    <location>
        <begin position="106"/>
        <end position="358"/>
    </location>
</feature>
<comment type="caution">
    <text evidence="2">The sequence shown here is derived from an EMBL/GenBank/DDBJ whole genome shotgun (WGS) entry which is preliminary data.</text>
</comment>
<dbReference type="InterPro" id="IPR005802">
    <property type="entry name" value="ADC_synth_comp_1"/>
</dbReference>
<dbReference type="Proteomes" id="UP000823889">
    <property type="component" value="Unassembled WGS sequence"/>
</dbReference>
<keyword evidence="2" id="KW-0032">Aminotransferase</keyword>
<dbReference type="InterPro" id="IPR019999">
    <property type="entry name" value="Anth_synth_I-like"/>
</dbReference>
<reference evidence="2" key="2">
    <citation type="submission" date="2021-04" db="EMBL/GenBank/DDBJ databases">
        <authorList>
            <person name="Gilroy R."/>
        </authorList>
    </citation>
    <scope>NUCLEOTIDE SEQUENCE</scope>
    <source>
        <strain evidence="2">9264</strain>
    </source>
</reference>
<evidence type="ECO:0000313" key="3">
    <source>
        <dbReference type="Proteomes" id="UP000823889"/>
    </source>
</evidence>
<evidence type="ECO:0000313" key="2">
    <source>
        <dbReference type="EMBL" id="HJD45004.1"/>
    </source>
</evidence>
<dbReference type="Pfam" id="PF00425">
    <property type="entry name" value="Chorismate_bind"/>
    <property type="match status" value="1"/>
</dbReference>
<accession>A0A9D2U9K3</accession>
<dbReference type="Gene3D" id="3.60.120.10">
    <property type="entry name" value="Anthranilate synthase"/>
    <property type="match status" value="1"/>
</dbReference>
<dbReference type="GO" id="GO:0000162">
    <property type="term" value="P:L-tryptophan biosynthetic process"/>
    <property type="evidence" value="ECO:0007669"/>
    <property type="project" value="TreeGrafter"/>
</dbReference>
<keyword evidence="2" id="KW-0808">Transferase</keyword>
<dbReference type="SUPFAM" id="SSF56322">
    <property type="entry name" value="ADC synthase"/>
    <property type="match status" value="1"/>
</dbReference>
<dbReference type="GO" id="GO:0009396">
    <property type="term" value="P:folic acid-containing compound biosynthetic process"/>
    <property type="evidence" value="ECO:0007669"/>
    <property type="project" value="InterPro"/>
</dbReference>
<proteinExistence type="predicted"/>
<dbReference type="AlphaFoldDB" id="A0A9D2U9K3"/>
<sequence length="374" mass="41634">MLCRFENRLTQQALVLEDYQGQATVTHAAELADFYAAIRRAQSKGWWTALVLDYEAGWLFIDPPSGLPHPTQPVMRALFFAQPHMGSPWGAPTSAATLRAQLNTSKSAYLATLARIREDLHQGEYYQVNYTVELAVQACASPEHIYRQIANQHPTAYAVYLDDGQRQIASFSPELFVQHQDQRLRVKPMKGTRPRFLDPASDQASAQALRQSAKDCAENIMIVDLLRNDLGQLATPGSVQPHALLEVEQYPSVWTMTSTIEAHCAQASLEQVLPALFPCGSITGAPKRAAMHALHQYEQRARGIYCGSLGWLAPNGDFELNVTIRTLEFNEAGQARFGVGGGIVYDSDPEQEWEEIFWKARLLGCPIEYQPASS</sequence>
<evidence type="ECO:0000259" key="1">
    <source>
        <dbReference type="Pfam" id="PF00425"/>
    </source>
</evidence>
<dbReference type="EC" id="2.6.1.85" evidence="2"/>
<dbReference type="PANTHER" id="PTHR11236:SF50">
    <property type="entry name" value="AMINODEOXYCHORISMATE SYNTHASE COMPONENT 1"/>
    <property type="match status" value="1"/>
</dbReference>
<dbReference type="InterPro" id="IPR015890">
    <property type="entry name" value="Chorismate_C"/>
</dbReference>
<dbReference type="PRINTS" id="PR00095">
    <property type="entry name" value="ANTSNTHASEI"/>
</dbReference>
<dbReference type="InterPro" id="IPR005801">
    <property type="entry name" value="ADC_synthase"/>
</dbReference>
<name>A0A9D2U9K3_9BURK</name>
<dbReference type="GO" id="GO:0046820">
    <property type="term" value="F:4-amino-4-deoxychorismate synthase activity"/>
    <property type="evidence" value="ECO:0007669"/>
    <property type="project" value="UniProtKB-EC"/>
</dbReference>
<dbReference type="PANTHER" id="PTHR11236">
    <property type="entry name" value="AMINOBENZOATE/ANTHRANILATE SYNTHASE"/>
    <property type="match status" value="1"/>
</dbReference>
<organism evidence="2 3">
    <name type="scientific">Candidatus Paenalcaligenes intestinipullorum</name>
    <dbReference type="NCBI Taxonomy" id="2838718"/>
    <lineage>
        <taxon>Bacteria</taxon>
        <taxon>Pseudomonadati</taxon>
        <taxon>Pseudomonadota</taxon>
        <taxon>Betaproteobacteria</taxon>
        <taxon>Burkholderiales</taxon>
        <taxon>Alcaligenaceae</taxon>
        <taxon>Paenalcaligenes</taxon>
    </lineage>
</organism>
<dbReference type="NCBIfam" id="TIGR00553">
    <property type="entry name" value="pabB"/>
    <property type="match status" value="1"/>
</dbReference>
<gene>
    <name evidence="2" type="primary">pabB</name>
    <name evidence="2" type="ORF">H9906_08285</name>
</gene>
<reference evidence="2" key="1">
    <citation type="journal article" date="2021" name="PeerJ">
        <title>Extensive microbial diversity within the chicken gut microbiome revealed by metagenomics and culture.</title>
        <authorList>
            <person name="Gilroy R."/>
            <person name="Ravi A."/>
            <person name="Getino M."/>
            <person name="Pursley I."/>
            <person name="Horton D.L."/>
            <person name="Alikhan N.F."/>
            <person name="Baker D."/>
            <person name="Gharbi K."/>
            <person name="Hall N."/>
            <person name="Watson M."/>
            <person name="Adriaenssens E.M."/>
            <person name="Foster-Nyarko E."/>
            <person name="Jarju S."/>
            <person name="Secka A."/>
            <person name="Antonio M."/>
            <person name="Oren A."/>
            <person name="Chaudhuri R.R."/>
            <person name="La Ragione R."/>
            <person name="Hildebrand F."/>
            <person name="Pallen M.J."/>
        </authorList>
    </citation>
    <scope>NUCLEOTIDE SEQUENCE</scope>
    <source>
        <strain evidence="2">9264</strain>
    </source>
</reference>
<dbReference type="EMBL" id="DWUQ01000173">
    <property type="protein sequence ID" value="HJD45004.1"/>
    <property type="molecule type" value="Genomic_DNA"/>
</dbReference>
<protein>
    <submittedName>
        <fullName evidence="2">Aminodeoxychorismate synthase component I</fullName>
        <ecNumber evidence="2">2.6.1.85</ecNumber>
    </submittedName>
</protein>